<keyword evidence="3" id="KW-1185">Reference proteome</keyword>
<feature type="compositionally biased region" description="Basic residues" evidence="1">
    <location>
        <begin position="65"/>
        <end position="83"/>
    </location>
</feature>
<dbReference type="Proteomes" id="UP000001067">
    <property type="component" value="Unassembled WGS sequence"/>
</dbReference>
<dbReference type="KEGG" id="pte:PTT_18790"/>
<name>E3S7I5_PYRTT</name>
<accession>E3S7I5</accession>
<gene>
    <name evidence="2" type="ORF">PTT_18790</name>
</gene>
<feature type="compositionally biased region" description="Polar residues" evidence="1">
    <location>
        <begin position="1"/>
        <end position="18"/>
    </location>
</feature>
<feature type="compositionally biased region" description="Low complexity" evidence="1">
    <location>
        <begin position="19"/>
        <end position="64"/>
    </location>
</feature>
<sequence length="163" mass="17400">MAPSHNQSMPPPIRTNTASSQTTQSSKSSTSQLSPPHSPASATSTSRSVSSPTEASFFGAITARIRGRSRSRSRGGTLRKRSKSPMPQQTSSSSQFQHGSSSAGQVRQAVVASPVQSTRPSLHDGGRRSTSGSDPWRGRHSNDWLFGGYSVTASAKELMQRRK</sequence>
<organism evidence="3">
    <name type="scientific">Pyrenophora teres f. teres (strain 0-1)</name>
    <name type="common">Barley net blotch fungus</name>
    <name type="synonym">Drechslera teres f. teres</name>
    <dbReference type="NCBI Taxonomy" id="861557"/>
    <lineage>
        <taxon>Eukaryota</taxon>
        <taxon>Fungi</taxon>
        <taxon>Dikarya</taxon>
        <taxon>Ascomycota</taxon>
        <taxon>Pezizomycotina</taxon>
        <taxon>Dothideomycetes</taxon>
        <taxon>Pleosporomycetidae</taxon>
        <taxon>Pleosporales</taxon>
        <taxon>Pleosporineae</taxon>
        <taxon>Pleosporaceae</taxon>
        <taxon>Pyrenophora</taxon>
    </lineage>
</organism>
<feature type="region of interest" description="Disordered" evidence="1">
    <location>
        <begin position="1"/>
        <end position="146"/>
    </location>
</feature>
<evidence type="ECO:0000256" key="1">
    <source>
        <dbReference type="SAM" id="MobiDB-lite"/>
    </source>
</evidence>
<evidence type="ECO:0000313" key="3">
    <source>
        <dbReference type="Proteomes" id="UP000001067"/>
    </source>
</evidence>
<dbReference type="EMBL" id="GL537556">
    <property type="protein sequence ID" value="EFQ86073.1"/>
    <property type="molecule type" value="Genomic_DNA"/>
</dbReference>
<evidence type="ECO:0000313" key="2">
    <source>
        <dbReference type="EMBL" id="EFQ86073.1"/>
    </source>
</evidence>
<protein>
    <submittedName>
        <fullName evidence="2">Uncharacterized protein</fullName>
    </submittedName>
</protein>
<dbReference type="AlphaFoldDB" id="E3S7I5"/>
<dbReference type="HOGENOM" id="CLU_1712942_0_0_1"/>
<dbReference type="OrthoDB" id="5089392at2759"/>
<feature type="compositionally biased region" description="Low complexity" evidence="1">
    <location>
        <begin position="84"/>
        <end position="105"/>
    </location>
</feature>
<reference evidence="2 3" key="1">
    <citation type="journal article" date="2010" name="Genome Biol.">
        <title>A first genome assembly of the barley fungal pathogen Pyrenophora teres f. teres.</title>
        <authorList>
            <person name="Ellwood S.R."/>
            <person name="Liu Z."/>
            <person name="Syme R.A."/>
            <person name="Lai Z."/>
            <person name="Hane J.K."/>
            <person name="Keiper F."/>
            <person name="Moffat C.S."/>
            <person name="Oliver R.P."/>
            <person name="Friesen T.L."/>
        </authorList>
    </citation>
    <scope>NUCLEOTIDE SEQUENCE [LARGE SCALE GENOMIC DNA]</scope>
    <source>
        <strain evidence="2 3">0-1</strain>
    </source>
</reference>
<dbReference type="eggNOG" id="ENOG502T036">
    <property type="taxonomic scope" value="Eukaryota"/>
</dbReference>
<proteinExistence type="predicted"/>